<dbReference type="Proteomes" id="UP000265520">
    <property type="component" value="Unassembled WGS sequence"/>
</dbReference>
<evidence type="ECO:0000313" key="2">
    <source>
        <dbReference type="Proteomes" id="UP000265520"/>
    </source>
</evidence>
<sequence>ASGVIPEDFNSQQKKKLFADSWQYYWDDPYLFKMGHDGLVRRCVADDEI</sequence>
<dbReference type="EMBL" id="LXQA010549834">
    <property type="protein sequence ID" value="MCI58658.1"/>
    <property type="molecule type" value="Genomic_DNA"/>
</dbReference>
<protein>
    <submittedName>
        <fullName evidence="1">Uncharacterized protein</fullName>
    </submittedName>
</protein>
<comment type="caution">
    <text evidence="1">The sequence shown here is derived from an EMBL/GenBank/DDBJ whole genome shotgun (WGS) entry which is preliminary data.</text>
</comment>
<reference evidence="1 2" key="1">
    <citation type="journal article" date="2018" name="Front. Plant Sci.">
        <title>Red Clover (Trifolium pratense) and Zigzag Clover (T. medium) - A Picture of Genomic Similarities and Differences.</title>
        <authorList>
            <person name="Dluhosova J."/>
            <person name="Istvanek J."/>
            <person name="Nedelnik J."/>
            <person name="Repkova J."/>
        </authorList>
    </citation>
    <scope>NUCLEOTIDE SEQUENCE [LARGE SCALE GENOMIC DNA]</scope>
    <source>
        <strain evidence="2">cv. 10/8</strain>
        <tissue evidence="1">Leaf</tissue>
    </source>
</reference>
<keyword evidence="2" id="KW-1185">Reference proteome</keyword>
<accession>A0A392TCA3</accession>
<proteinExistence type="predicted"/>
<feature type="non-terminal residue" evidence="1">
    <location>
        <position position="1"/>
    </location>
</feature>
<dbReference type="AlphaFoldDB" id="A0A392TCA3"/>
<organism evidence="1 2">
    <name type="scientific">Trifolium medium</name>
    <dbReference type="NCBI Taxonomy" id="97028"/>
    <lineage>
        <taxon>Eukaryota</taxon>
        <taxon>Viridiplantae</taxon>
        <taxon>Streptophyta</taxon>
        <taxon>Embryophyta</taxon>
        <taxon>Tracheophyta</taxon>
        <taxon>Spermatophyta</taxon>
        <taxon>Magnoliopsida</taxon>
        <taxon>eudicotyledons</taxon>
        <taxon>Gunneridae</taxon>
        <taxon>Pentapetalae</taxon>
        <taxon>rosids</taxon>
        <taxon>fabids</taxon>
        <taxon>Fabales</taxon>
        <taxon>Fabaceae</taxon>
        <taxon>Papilionoideae</taxon>
        <taxon>50 kb inversion clade</taxon>
        <taxon>NPAAA clade</taxon>
        <taxon>Hologalegina</taxon>
        <taxon>IRL clade</taxon>
        <taxon>Trifolieae</taxon>
        <taxon>Trifolium</taxon>
    </lineage>
</organism>
<name>A0A392TCA3_9FABA</name>
<evidence type="ECO:0000313" key="1">
    <source>
        <dbReference type="EMBL" id="MCI58658.1"/>
    </source>
</evidence>